<keyword evidence="8 13" id="KW-0418">Kinase</keyword>
<dbReference type="GO" id="GO:0005524">
    <property type="term" value="F:ATP binding"/>
    <property type="evidence" value="ECO:0007669"/>
    <property type="project" value="UniProtKB-KW"/>
</dbReference>
<evidence type="ECO:0000259" key="15">
    <source>
        <dbReference type="Pfam" id="PF00224"/>
    </source>
</evidence>
<keyword evidence="6" id="KW-0479">Metal-binding</keyword>
<dbReference type="EMBL" id="NWSH01001903">
    <property type="protein sequence ID" value="PCG69731.1"/>
    <property type="molecule type" value="Genomic_DNA"/>
</dbReference>
<evidence type="ECO:0000313" key="17">
    <source>
        <dbReference type="EMBL" id="PCG69731.1"/>
    </source>
</evidence>
<dbReference type="InterPro" id="IPR015795">
    <property type="entry name" value="Pyrv_Knase_C"/>
</dbReference>
<evidence type="ECO:0000256" key="12">
    <source>
        <dbReference type="ARBA" id="ARBA00023317"/>
    </source>
</evidence>
<feature type="compositionally biased region" description="Acidic residues" evidence="14">
    <location>
        <begin position="1367"/>
        <end position="1387"/>
    </location>
</feature>
<dbReference type="InterPro" id="IPR036918">
    <property type="entry name" value="Pyrv_Knase_C_sf"/>
</dbReference>
<organism evidence="17">
    <name type="scientific">Heliothis virescens</name>
    <name type="common">Tobacco budworm moth</name>
    <dbReference type="NCBI Taxonomy" id="7102"/>
    <lineage>
        <taxon>Eukaryota</taxon>
        <taxon>Metazoa</taxon>
        <taxon>Ecdysozoa</taxon>
        <taxon>Arthropoda</taxon>
        <taxon>Hexapoda</taxon>
        <taxon>Insecta</taxon>
        <taxon>Pterygota</taxon>
        <taxon>Neoptera</taxon>
        <taxon>Endopterygota</taxon>
        <taxon>Lepidoptera</taxon>
        <taxon>Glossata</taxon>
        <taxon>Ditrysia</taxon>
        <taxon>Noctuoidea</taxon>
        <taxon>Noctuidae</taxon>
        <taxon>Heliothinae</taxon>
        <taxon>Heliothis</taxon>
    </lineage>
</organism>
<dbReference type="Gene3D" id="3.40.1380.20">
    <property type="entry name" value="Pyruvate kinase, C-terminal domain"/>
    <property type="match status" value="2"/>
</dbReference>
<evidence type="ECO:0000256" key="9">
    <source>
        <dbReference type="ARBA" id="ARBA00022840"/>
    </source>
</evidence>
<feature type="compositionally biased region" description="Basic and acidic residues" evidence="14">
    <location>
        <begin position="1355"/>
        <end position="1366"/>
    </location>
</feature>
<comment type="cofactor">
    <cofactor evidence="1">
        <name>K(+)</name>
        <dbReference type="ChEBI" id="CHEBI:29103"/>
    </cofactor>
</comment>
<feature type="domain" description="Pyruvate kinase C-terminal" evidence="16">
    <location>
        <begin position="1137"/>
        <end position="1251"/>
    </location>
</feature>
<dbReference type="STRING" id="7102.A0A2A4JCP4"/>
<dbReference type="Gene3D" id="3.20.20.60">
    <property type="entry name" value="Phosphoenolpyruvate-binding domains"/>
    <property type="match status" value="3"/>
</dbReference>
<evidence type="ECO:0000256" key="1">
    <source>
        <dbReference type="ARBA" id="ARBA00001958"/>
    </source>
</evidence>
<dbReference type="GO" id="GO:0000287">
    <property type="term" value="F:magnesium ion binding"/>
    <property type="evidence" value="ECO:0007669"/>
    <property type="project" value="InterPro"/>
</dbReference>
<dbReference type="UniPathway" id="UPA00109">
    <property type="reaction ID" value="UER00188"/>
</dbReference>
<feature type="domain" description="Pyruvate kinase barrel" evidence="15">
    <location>
        <begin position="783"/>
        <end position="1097"/>
    </location>
</feature>
<keyword evidence="10 13" id="KW-0460">Magnesium</keyword>
<name>A0A2A4JCP4_HELVI</name>
<dbReference type="Pfam" id="PF00224">
    <property type="entry name" value="PK"/>
    <property type="match status" value="3"/>
</dbReference>
<dbReference type="EC" id="2.7.1.40" evidence="4 13"/>
<feature type="region of interest" description="Disordered" evidence="14">
    <location>
        <begin position="1327"/>
        <end position="1394"/>
    </location>
</feature>
<evidence type="ECO:0000259" key="16">
    <source>
        <dbReference type="Pfam" id="PF02887"/>
    </source>
</evidence>
<dbReference type="GO" id="GO:0030955">
    <property type="term" value="F:potassium ion binding"/>
    <property type="evidence" value="ECO:0007669"/>
    <property type="project" value="InterPro"/>
</dbReference>
<dbReference type="Pfam" id="PF02887">
    <property type="entry name" value="PK_C"/>
    <property type="match status" value="2"/>
</dbReference>
<feature type="domain" description="Pyruvate kinase barrel" evidence="15">
    <location>
        <begin position="41"/>
        <end position="345"/>
    </location>
</feature>
<evidence type="ECO:0000256" key="11">
    <source>
        <dbReference type="ARBA" id="ARBA00023152"/>
    </source>
</evidence>
<evidence type="ECO:0000256" key="5">
    <source>
        <dbReference type="ARBA" id="ARBA00022679"/>
    </source>
</evidence>
<evidence type="ECO:0000256" key="3">
    <source>
        <dbReference type="ARBA" id="ARBA00008663"/>
    </source>
</evidence>
<reference evidence="17" key="1">
    <citation type="submission" date="2017-09" db="EMBL/GenBank/DDBJ databases">
        <title>Contemporary evolution of a Lepidopteran species, Heliothis virescens, in response to modern agricultural practices.</title>
        <authorList>
            <person name="Fritz M.L."/>
            <person name="Deyonke A.M."/>
            <person name="Papanicolaou A."/>
            <person name="Micinski S."/>
            <person name="Westbrook J."/>
            <person name="Gould F."/>
        </authorList>
    </citation>
    <scope>NUCLEOTIDE SEQUENCE [LARGE SCALE GENOMIC DNA]</scope>
    <source>
        <strain evidence="17">HvINT-</strain>
        <tissue evidence="17">Whole body</tissue>
    </source>
</reference>
<feature type="domain" description="Pyruvate kinase barrel" evidence="15">
    <location>
        <begin position="515"/>
        <end position="671"/>
    </location>
</feature>
<accession>A0A2A4JCP4</accession>
<dbReference type="InterPro" id="IPR015806">
    <property type="entry name" value="Pyrv_Knase_insert_dom_sf"/>
</dbReference>
<dbReference type="InterPro" id="IPR001697">
    <property type="entry name" value="Pyr_Knase"/>
</dbReference>
<evidence type="ECO:0000256" key="10">
    <source>
        <dbReference type="ARBA" id="ARBA00022842"/>
    </source>
</evidence>
<evidence type="ECO:0000256" key="13">
    <source>
        <dbReference type="RuleBase" id="RU000504"/>
    </source>
</evidence>
<dbReference type="SUPFAM" id="SSF52935">
    <property type="entry name" value="PK C-terminal domain-like"/>
    <property type="match status" value="3"/>
</dbReference>
<comment type="similarity">
    <text evidence="3 13">Belongs to the pyruvate kinase family.</text>
</comment>
<dbReference type="InterPro" id="IPR015813">
    <property type="entry name" value="Pyrv/PenolPyrv_kinase-like_dom"/>
</dbReference>
<dbReference type="GO" id="GO:0004743">
    <property type="term" value="F:pyruvate kinase activity"/>
    <property type="evidence" value="ECO:0007669"/>
    <property type="project" value="UniProtKB-EC"/>
</dbReference>
<feature type="domain" description="Pyruvate kinase C-terminal" evidence="16">
    <location>
        <begin position="398"/>
        <end position="501"/>
    </location>
</feature>
<dbReference type="Gene3D" id="2.40.33.10">
    <property type="entry name" value="PK beta-barrel domain-like"/>
    <property type="match status" value="2"/>
</dbReference>
<dbReference type="GO" id="GO:0016301">
    <property type="term" value="F:kinase activity"/>
    <property type="evidence" value="ECO:0007669"/>
    <property type="project" value="UniProtKB-KW"/>
</dbReference>
<gene>
    <name evidence="17" type="ORF">B5V51_3768</name>
</gene>
<comment type="pathway">
    <text evidence="2 13">Carbohydrate degradation; glycolysis; pyruvate from D-glyceraldehyde 3-phosphate: step 5/5.</text>
</comment>
<dbReference type="InterPro" id="IPR040442">
    <property type="entry name" value="Pyrv_kinase-like_dom_sf"/>
</dbReference>
<keyword evidence="12" id="KW-0670">Pyruvate</keyword>
<sequence>MNYNYKIRDTCGPRFERAILTEGNKRYYNSTPFILTFCETVISEYDINAFIELGLKIVRFKMTNLSEAEKIKLLYLLKRAMNWCCEKYNVSTWPVTLTADVPNACIKTGSLEDQSYMPKGMPIKENAIVRITSDKVFAEKCNHEQIYVDDPYMLPCLVPGIEITINFGSVVMVVIEKLDDQNVKCRVTSSGLMKNNCFVCFRGLTHIKPALSDKDLEVIEFAKTLKFDIITINSVRTARTVKRVREMTKEYKPLVLSSICEQEGLDNIDSIIDASDGIILAGEFVFCEVKDQYKIITIQLYLSAKCRLKGKPLYLSGKILHSVLRTGTANRCDINDITNAVLHRSGFVLRSFKDPGNMIKALKTLSDICSIVEPLTRYDTVLMRIAMEYKRPVTAAQAAVVAAVFLARVTHSLVIIVPTVTGRTVRQVAHMTADNIIIAITSSITVAKQLQLFKGVIAIVYDKKALRHWHDEMKARLDFAVTSGLKFEVLKCGSPYVVLRKSNPTTSYCDQVSTFSALSDADVVRLEVERRREVDMIIINYPRNIATISRIKKYLGSKLKRPIIITGISTQEGLTSIDDFVREADGILLSREFLAYEVEPALYNRMGHIQSLIAGKCRQAGKPFYISGEIFNEVLMTGQISTREISDVTNAILEGASGFALSESTDINYTCDAMKMMNELCATVEPLCMNRTEFWQLVSQIKMPVNAAEASAVSCAVVANQTNARLIIVPTVTGRTAYLLNWLRPNSIVIAVSTKIRTIRLLKTFRSVIPLLYKADAQIQLVDIEKMMEMGMNVARFKTSHSTKTDKVKLINRFDRAATFLARKYGLLEWPCATCVELKTSVVQTGLLEEELSKLYIKEGNEIILTTAISEFDKCNEQSIFVDNPYLTSDVTIGMTINISQDEIIMVCTAKYENSVKCKVVKGGYLQNMAYVCMRGAVRTRPYISKKDLHLIKFAVEYQVDMIIINYPRNIATISRIKKYLGSKLKRPIIITGISTQEGLTSIDDFVREADGILLSREFLAYEVEPALYNRMGHIQSLIAGKCRQAGKPFYISGEIFNEVLMTGQISTREISDVTNAILEGASGFALSESTDINYTCDAMKMMNELCATVEPLCMNRTEFWQLVSQIKMPVNAAEASAVSCAVVANQTNARLIIVPTVTGRTAYLLNWLRPNSIVIAVSTKIRTIRLLKTFRSVIPLLYKGTPRRTWFSTVQARINFALQYAVEKHWILYGDAYVTLEKGTEGSSFCDAVRVWNVTMTEKNTIECPESYHDFDINSYGPLPISTKKSKTKITETVTTTVVVEKTEITEEKTEQTTVEKTEVTVVEKTEVTDQTEEQKVVKDTDTTEAIGTAETSVEIKEEGSKGEGEEREGEGEDDGEGEGVEEEKYEGEKNGD</sequence>
<evidence type="ECO:0000256" key="6">
    <source>
        <dbReference type="ARBA" id="ARBA00022723"/>
    </source>
</evidence>
<dbReference type="InterPro" id="IPR015793">
    <property type="entry name" value="Pyrv_Knase_brl"/>
</dbReference>
<proteinExistence type="inferred from homology"/>
<comment type="caution">
    <text evidence="17">The sequence shown here is derived from an EMBL/GenBank/DDBJ whole genome shotgun (WGS) entry which is preliminary data.</text>
</comment>
<evidence type="ECO:0000256" key="7">
    <source>
        <dbReference type="ARBA" id="ARBA00022741"/>
    </source>
</evidence>
<feature type="compositionally biased region" description="Basic and acidic residues" evidence="14">
    <location>
        <begin position="1327"/>
        <end position="1343"/>
    </location>
</feature>
<keyword evidence="9" id="KW-0067">ATP-binding</keyword>
<dbReference type="PANTHER" id="PTHR11817">
    <property type="entry name" value="PYRUVATE KINASE"/>
    <property type="match status" value="1"/>
</dbReference>
<keyword evidence="5 13" id="KW-0808">Transferase</keyword>
<dbReference type="InterPro" id="IPR011037">
    <property type="entry name" value="Pyrv_Knase-like_insert_dom_sf"/>
</dbReference>
<evidence type="ECO:0000256" key="14">
    <source>
        <dbReference type="SAM" id="MobiDB-lite"/>
    </source>
</evidence>
<evidence type="ECO:0000256" key="4">
    <source>
        <dbReference type="ARBA" id="ARBA00012142"/>
    </source>
</evidence>
<dbReference type="SUPFAM" id="SSF50800">
    <property type="entry name" value="PK beta-barrel domain-like"/>
    <property type="match status" value="2"/>
</dbReference>
<dbReference type="SUPFAM" id="SSF51621">
    <property type="entry name" value="Phosphoenolpyruvate/pyruvate domain"/>
    <property type="match status" value="3"/>
</dbReference>
<comment type="catalytic activity">
    <reaction evidence="13">
        <text>pyruvate + ATP = phosphoenolpyruvate + ADP + H(+)</text>
        <dbReference type="Rhea" id="RHEA:18157"/>
        <dbReference type="ChEBI" id="CHEBI:15361"/>
        <dbReference type="ChEBI" id="CHEBI:15378"/>
        <dbReference type="ChEBI" id="CHEBI:30616"/>
        <dbReference type="ChEBI" id="CHEBI:58702"/>
        <dbReference type="ChEBI" id="CHEBI:456216"/>
        <dbReference type="EC" id="2.7.1.40"/>
    </reaction>
</comment>
<keyword evidence="11 13" id="KW-0324">Glycolysis</keyword>
<protein>
    <recommendedName>
        <fullName evidence="4 13">Pyruvate kinase</fullName>
        <ecNumber evidence="4 13">2.7.1.40</ecNumber>
    </recommendedName>
</protein>
<keyword evidence="7" id="KW-0547">Nucleotide-binding</keyword>
<evidence type="ECO:0000256" key="2">
    <source>
        <dbReference type="ARBA" id="ARBA00004997"/>
    </source>
</evidence>
<dbReference type="PRINTS" id="PR01050">
    <property type="entry name" value="PYRUVTKNASE"/>
</dbReference>
<evidence type="ECO:0000256" key="8">
    <source>
        <dbReference type="ARBA" id="ARBA00022777"/>
    </source>
</evidence>